<comment type="caution">
    <text evidence="1">The sequence shown here is derived from an EMBL/GenBank/DDBJ whole genome shotgun (WGS) entry which is preliminary data.</text>
</comment>
<name>A0A396IDG5_MEDTR</name>
<proteinExistence type="predicted"/>
<dbReference type="AlphaFoldDB" id="A0A396IDG5"/>
<evidence type="ECO:0000313" key="2">
    <source>
        <dbReference type="Proteomes" id="UP000265566"/>
    </source>
</evidence>
<dbReference type="EMBL" id="PSQE01000004">
    <property type="protein sequence ID" value="RHN60867.1"/>
    <property type="molecule type" value="Genomic_DNA"/>
</dbReference>
<gene>
    <name evidence="1" type="ORF">MtrunA17_Chr4g0030481</name>
</gene>
<dbReference type="Proteomes" id="UP000265566">
    <property type="component" value="Chromosome 4"/>
</dbReference>
<dbReference type="Gramene" id="rna23255">
    <property type="protein sequence ID" value="RHN60867.1"/>
    <property type="gene ID" value="gene23255"/>
</dbReference>
<sequence length="54" mass="6103">MDTNCDSNSLVHVWLSSGKGETHVCLPQKRFDVVWLSFTLPPSPQVCIIIIDFQ</sequence>
<organism evidence="1 2">
    <name type="scientific">Medicago truncatula</name>
    <name type="common">Barrel medic</name>
    <name type="synonym">Medicago tribuloides</name>
    <dbReference type="NCBI Taxonomy" id="3880"/>
    <lineage>
        <taxon>Eukaryota</taxon>
        <taxon>Viridiplantae</taxon>
        <taxon>Streptophyta</taxon>
        <taxon>Embryophyta</taxon>
        <taxon>Tracheophyta</taxon>
        <taxon>Spermatophyta</taxon>
        <taxon>Magnoliopsida</taxon>
        <taxon>eudicotyledons</taxon>
        <taxon>Gunneridae</taxon>
        <taxon>Pentapetalae</taxon>
        <taxon>rosids</taxon>
        <taxon>fabids</taxon>
        <taxon>Fabales</taxon>
        <taxon>Fabaceae</taxon>
        <taxon>Papilionoideae</taxon>
        <taxon>50 kb inversion clade</taxon>
        <taxon>NPAAA clade</taxon>
        <taxon>Hologalegina</taxon>
        <taxon>IRL clade</taxon>
        <taxon>Trifolieae</taxon>
        <taxon>Medicago</taxon>
    </lineage>
</organism>
<protein>
    <submittedName>
        <fullName evidence="1">Uncharacterized protein</fullName>
    </submittedName>
</protein>
<reference evidence="2" key="1">
    <citation type="journal article" date="2018" name="Nat. Plants">
        <title>Whole-genome landscape of Medicago truncatula symbiotic genes.</title>
        <authorList>
            <person name="Pecrix Y."/>
            <person name="Staton S.E."/>
            <person name="Sallet E."/>
            <person name="Lelandais-Briere C."/>
            <person name="Moreau S."/>
            <person name="Carrere S."/>
            <person name="Blein T."/>
            <person name="Jardinaud M.F."/>
            <person name="Latrasse D."/>
            <person name="Zouine M."/>
            <person name="Zahm M."/>
            <person name="Kreplak J."/>
            <person name="Mayjonade B."/>
            <person name="Satge C."/>
            <person name="Perez M."/>
            <person name="Cauet S."/>
            <person name="Marande W."/>
            <person name="Chantry-Darmon C."/>
            <person name="Lopez-Roques C."/>
            <person name="Bouchez O."/>
            <person name="Berard A."/>
            <person name="Debelle F."/>
            <person name="Munos S."/>
            <person name="Bendahmane A."/>
            <person name="Berges H."/>
            <person name="Niebel A."/>
            <person name="Buitink J."/>
            <person name="Frugier F."/>
            <person name="Benhamed M."/>
            <person name="Crespi M."/>
            <person name="Gouzy J."/>
            <person name="Gamas P."/>
        </authorList>
    </citation>
    <scope>NUCLEOTIDE SEQUENCE [LARGE SCALE GENOMIC DNA]</scope>
    <source>
        <strain evidence="2">cv. Jemalong A17</strain>
    </source>
</reference>
<evidence type="ECO:0000313" key="1">
    <source>
        <dbReference type="EMBL" id="RHN60867.1"/>
    </source>
</evidence>
<accession>A0A396IDG5</accession>